<organism evidence="2 3">
    <name type="scientific">Virgibacillus necropolis</name>
    <dbReference type="NCBI Taxonomy" id="163877"/>
    <lineage>
        <taxon>Bacteria</taxon>
        <taxon>Bacillati</taxon>
        <taxon>Bacillota</taxon>
        <taxon>Bacilli</taxon>
        <taxon>Bacillales</taxon>
        <taxon>Bacillaceae</taxon>
        <taxon>Virgibacillus</taxon>
    </lineage>
</organism>
<accession>A0A221ME49</accession>
<protein>
    <submittedName>
        <fullName evidence="2">Uncharacterized protein</fullName>
    </submittedName>
</protein>
<keyword evidence="3" id="KW-1185">Reference proteome</keyword>
<keyword evidence="1" id="KW-0812">Transmembrane</keyword>
<gene>
    <name evidence="2" type="ORF">CFK40_13325</name>
</gene>
<dbReference type="OrthoDB" id="9891818at2"/>
<keyword evidence="1" id="KW-0472">Membrane</keyword>
<evidence type="ECO:0000313" key="2">
    <source>
        <dbReference type="EMBL" id="ASN05925.1"/>
    </source>
</evidence>
<dbReference type="RefSeq" id="WP_089532772.1">
    <property type="nucleotide sequence ID" value="NZ_CP022437.1"/>
</dbReference>
<keyword evidence="1" id="KW-1133">Transmembrane helix</keyword>
<name>A0A221ME49_9BACI</name>
<evidence type="ECO:0000313" key="3">
    <source>
        <dbReference type="Proteomes" id="UP000204391"/>
    </source>
</evidence>
<feature type="transmembrane region" description="Helical" evidence="1">
    <location>
        <begin position="16"/>
        <end position="41"/>
    </location>
</feature>
<reference evidence="2 3" key="1">
    <citation type="journal article" date="2003" name="Int. J. Syst. Evol. Microbiol.">
        <title>Virgibacillus carmonensis sp. nov., Virgibacillus necropolis sp. nov. and Virgibacillus picturae sp. nov., three novel species isolated from deteriorated mural paintings, transfer of the species of the genus salibacillus to Virgibacillus, as Virgibacillus marismortui comb. nov. and Virgibacillus salexigens comb. nov., and emended description of the genus Virgibacillus.</title>
        <authorList>
            <person name="Heyrman J."/>
            <person name="Logan N.A."/>
            <person name="Busse H.J."/>
            <person name="Balcaen A."/>
            <person name="Lebbe L."/>
            <person name="Rodriguez-Diaz M."/>
            <person name="Swings J."/>
            <person name="De Vos P."/>
        </authorList>
    </citation>
    <scope>NUCLEOTIDE SEQUENCE [LARGE SCALE GENOMIC DNA]</scope>
    <source>
        <strain evidence="2 3">LMG 19488</strain>
    </source>
</reference>
<dbReference type="KEGG" id="vne:CFK40_13325"/>
<dbReference type="AlphaFoldDB" id="A0A221ME49"/>
<dbReference type="EMBL" id="CP022437">
    <property type="protein sequence ID" value="ASN05925.1"/>
    <property type="molecule type" value="Genomic_DNA"/>
</dbReference>
<evidence type="ECO:0000256" key="1">
    <source>
        <dbReference type="SAM" id="Phobius"/>
    </source>
</evidence>
<sequence>MEQLVWLLSFMKNSPYGLMTLIVIGMLICYLSIKPVIHWFVTLKQDRILSYIMCSFIILICSILIGFLFFQTDYLYLIKITLLCMAVFGGILVIVRLLHFIFQNVFMKNV</sequence>
<dbReference type="Proteomes" id="UP000204391">
    <property type="component" value="Chromosome"/>
</dbReference>
<proteinExistence type="predicted"/>
<feature type="transmembrane region" description="Helical" evidence="1">
    <location>
        <begin position="76"/>
        <end position="98"/>
    </location>
</feature>
<feature type="transmembrane region" description="Helical" evidence="1">
    <location>
        <begin position="48"/>
        <end position="70"/>
    </location>
</feature>